<dbReference type="Pfam" id="PF06094">
    <property type="entry name" value="GGACT"/>
    <property type="match status" value="1"/>
</dbReference>
<dbReference type="CDD" id="cd06661">
    <property type="entry name" value="GGCT_like"/>
    <property type="match status" value="1"/>
</dbReference>
<dbReference type="EMBL" id="OQ829281">
    <property type="protein sequence ID" value="WHS68335.1"/>
    <property type="molecule type" value="Genomic_DNA"/>
</dbReference>
<dbReference type="Gene3D" id="3.10.490.10">
    <property type="entry name" value="Gamma-glutamyl cyclotransferase-like"/>
    <property type="match status" value="1"/>
</dbReference>
<protein>
    <recommendedName>
        <fullName evidence="1">Gamma-glutamylcyclotransferase AIG2-like domain-containing protein</fullName>
    </recommendedName>
</protein>
<dbReference type="InterPro" id="IPR036568">
    <property type="entry name" value="GGCT-like_sf"/>
</dbReference>
<evidence type="ECO:0000313" key="3">
    <source>
        <dbReference type="Proteomes" id="UP001223176"/>
    </source>
</evidence>
<evidence type="ECO:0000259" key="1">
    <source>
        <dbReference type="Pfam" id="PF06094"/>
    </source>
</evidence>
<reference evidence="2" key="1">
    <citation type="submission" date="2023-04" db="EMBL/GenBank/DDBJ databases">
        <title>Isolation and Characterization of Novel Plasmid-specific Phages Infecting Bacteria Carrying Diverse Conjugative Plasmids.</title>
        <authorList>
            <person name="Parra B."/>
            <person name="Cockx B."/>
            <person name="Lutz V.T."/>
            <person name="Bronsted L."/>
            <person name="Smets B.F."/>
            <person name="Dechesne A."/>
        </authorList>
    </citation>
    <scope>NUCLEOTIDE SEQUENCE</scope>
</reference>
<feature type="domain" description="Gamma-glutamylcyclotransferase AIG2-like" evidence="1">
    <location>
        <begin position="84"/>
        <end position="210"/>
    </location>
</feature>
<dbReference type="InterPro" id="IPR013024">
    <property type="entry name" value="GGCT-like"/>
</dbReference>
<proteinExistence type="predicted"/>
<evidence type="ECO:0000313" key="2">
    <source>
        <dbReference type="EMBL" id="WHS68335.1"/>
    </source>
</evidence>
<dbReference type="SUPFAM" id="SSF110857">
    <property type="entry name" value="Gamma-glutamyl cyclotransferase-like"/>
    <property type="match status" value="1"/>
</dbReference>
<organism evidence="2 3">
    <name type="scientific">phage PKM.Lu.22.1</name>
    <dbReference type="NCBI Taxonomy" id="3049197"/>
    <lineage>
        <taxon>Viruses</taxon>
        <taxon>Duplodnaviria</taxon>
        <taxon>Heunggongvirae</taxon>
        <taxon>Uroviricota</taxon>
        <taxon>Caudoviricetes</taxon>
        <taxon>Grimontviridae</taxon>
    </lineage>
</organism>
<name>A0AAF0KYE6_9CAUD</name>
<dbReference type="InterPro" id="IPR009288">
    <property type="entry name" value="AIG2-like_dom"/>
</dbReference>
<sequence>MKLSIKEPLTGDHEVRYLLIGRMGKGEEGYQLGCGLTYPEAKEMAENLQNTWRFVEVKYYLQPKTGQVMSKNLVIPSDGKVFIATYGSLRRNMQNFHVNARGGGEFVSKGVTVDQFDLYRYGGSYFPSVNLKANKSGKQVVVDVFEAPLEGLTGAYDMLEGYSARDPENGFYNRTQVEIQLDDGSFAKAWIYHIDEDQGDSNRVESGDWCLHNRADYYDTL</sequence>
<accession>A0AAF0KYE6</accession>
<keyword evidence="3" id="KW-1185">Reference proteome</keyword>
<dbReference type="Proteomes" id="UP001223176">
    <property type="component" value="Segment"/>
</dbReference>